<accession>A0AAW6TZ99</accession>
<dbReference type="PANTHER" id="PTHR43818">
    <property type="entry name" value="BCDNA.GH03377"/>
    <property type="match status" value="1"/>
</dbReference>
<dbReference type="InterPro" id="IPR000683">
    <property type="entry name" value="Gfo/Idh/MocA-like_OxRdtase_N"/>
</dbReference>
<name>A0AAW6TZ99_9BACT</name>
<organism evidence="3 4">
    <name type="scientific">Anaerobaca lacustris</name>
    <dbReference type="NCBI Taxonomy" id="3044600"/>
    <lineage>
        <taxon>Bacteria</taxon>
        <taxon>Pseudomonadati</taxon>
        <taxon>Planctomycetota</taxon>
        <taxon>Phycisphaerae</taxon>
        <taxon>Sedimentisphaerales</taxon>
        <taxon>Anaerobacaceae</taxon>
        <taxon>Anaerobaca</taxon>
    </lineage>
</organism>
<dbReference type="EMBL" id="JASCXX010000027">
    <property type="protein sequence ID" value="MDI6451041.1"/>
    <property type="molecule type" value="Genomic_DNA"/>
</dbReference>
<dbReference type="Pfam" id="PF19051">
    <property type="entry name" value="GFO_IDH_MocA_C2"/>
    <property type="match status" value="1"/>
</dbReference>
<feature type="domain" description="Gfo/Idh/MocA-like oxidoreductase bacterial type C-terminal" evidence="2">
    <location>
        <begin position="206"/>
        <end position="275"/>
    </location>
</feature>
<comment type="caution">
    <text evidence="3">The sequence shown here is derived from an EMBL/GenBank/DDBJ whole genome shotgun (WGS) entry which is preliminary data.</text>
</comment>
<keyword evidence="4" id="KW-1185">Reference proteome</keyword>
<dbReference type="Gene3D" id="3.30.360.10">
    <property type="entry name" value="Dihydrodipicolinate Reductase, domain 2"/>
    <property type="match status" value="1"/>
</dbReference>
<feature type="domain" description="Gfo/Idh/MocA-like oxidoreductase N-terminal" evidence="1">
    <location>
        <begin position="46"/>
        <end position="156"/>
    </location>
</feature>
<dbReference type="InterPro" id="IPR050463">
    <property type="entry name" value="Gfo/Idh/MocA_oxidrdct_glycsds"/>
</dbReference>
<dbReference type="AlphaFoldDB" id="A0AAW6TZ99"/>
<dbReference type="InterPro" id="IPR036291">
    <property type="entry name" value="NAD(P)-bd_dom_sf"/>
</dbReference>
<evidence type="ECO:0000259" key="2">
    <source>
        <dbReference type="Pfam" id="PF19051"/>
    </source>
</evidence>
<dbReference type="GO" id="GO:0000166">
    <property type="term" value="F:nucleotide binding"/>
    <property type="evidence" value="ECO:0007669"/>
    <property type="project" value="InterPro"/>
</dbReference>
<dbReference type="PROSITE" id="PS51318">
    <property type="entry name" value="TAT"/>
    <property type="match status" value="1"/>
</dbReference>
<evidence type="ECO:0000259" key="1">
    <source>
        <dbReference type="Pfam" id="PF01408"/>
    </source>
</evidence>
<evidence type="ECO:0000313" key="3">
    <source>
        <dbReference type="EMBL" id="MDI6451041.1"/>
    </source>
</evidence>
<evidence type="ECO:0000313" key="4">
    <source>
        <dbReference type="Proteomes" id="UP001431776"/>
    </source>
</evidence>
<gene>
    <name evidence="3" type="ORF">QJ522_18415</name>
</gene>
<reference evidence="3" key="1">
    <citation type="submission" date="2023-05" db="EMBL/GenBank/DDBJ databases">
        <title>Anaerotaeda fermentans gen. nov., sp. nov., a novel anaerobic planctomycete of the new family within the order Sedimentisphaerales isolated from Taman Peninsula, Russia.</title>
        <authorList>
            <person name="Khomyakova M.A."/>
            <person name="Merkel A.Y."/>
            <person name="Slobodkin A.I."/>
        </authorList>
    </citation>
    <scope>NUCLEOTIDE SEQUENCE</scope>
    <source>
        <strain evidence="3">M17dextr</strain>
    </source>
</reference>
<dbReference type="Pfam" id="PF01408">
    <property type="entry name" value="GFO_IDH_MocA"/>
    <property type="match status" value="1"/>
</dbReference>
<proteinExistence type="predicted"/>
<dbReference type="RefSeq" id="WP_349246448.1">
    <property type="nucleotide sequence ID" value="NZ_JASCXX010000027.1"/>
</dbReference>
<protein>
    <submittedName>
        <fullName evidence="3">Gfo/Idh/MocA family oxidoreductase</fullName>
    </submittedName>
</protein>
<sequence length="453" mass="49826">MSQHITRRQWLGGAAAAVASIAVVPRHVLGGAGHTAPSDKPALAGIGVGGVGFPQLRACEGAGFQIVALCDVDDVYAKKAYDQWPQARRFRDYREMYEAIDANIDAVYCGTPDHTHAVIVLPALGRKKHVCCVKPITRTIRECRTLVRAAREAGVATTDTSSPNTSEAACRTCELIWAGAIGSVRELHMWSDRPWWPQGMARPAGEDPVPETLDWDLWIGPAAMRPFKKVWPEGHLALEQVEPRYYDSVYHPWNFRGWWDFGTGSLGDMGCHHANTPFRALKLKYPVSVSAVSSKVLAETAPLASIVTYEFPAREGMPSVRVVWYDGGLKPLSPKPGLPLPDSGEMYIGDEGFMLGPKVFPEERARKFADAPRTLPRRPGTWKEWFDACRGGEPAGTHFPTAGLLAEFVLLGNIALRTGKTLQWDGPAGRFTNDDAANQLLHDEYREGWSLEG</sequence>
<dbReference type="InterPro" id="IPR006311">
    <property type="entry name" value="TAT_signal"/>
</dbReference>
<dbReference type="Gene3D" id="3.40.50.720">
    <property type="entry name" value="NAD(P)-binding Rossmann-like Domain"/>
    <property type="match status" value="1"/>
</dbReference>
<dbReference type="Proteomes" id="UP001431776">
    <property type="component" value="Unassembled WGS sequence"/>
</dbReference>
<dbReference type="SUPFAM" id="SSF51735">
    <property type="entry name" value="NAD(P)-binding Rossmann-fold domains"/>
    <property type="match status" value="1"/>
</dbReference>
<dbReference type="InterPro" id="IPR043906">
    <property type="entry name" value="Gfo/Idh/MocA_OxRdtase_bact_C"/>
</dbReference>
<dbReference type="PANTHER" id="PTHR43818:SF10">
    <property type="entry name" value="NADH-DEPENDENT DEHYDROGENASE-RELATED"/>
    <property type="match status" value="1"/>
</dbReference>
<dbReference type="SUPFAM" id="SSF55347">
    <property type="entry name" value="Glyceraldehyde-3-phosphate dehydrogenase-like, C-terminal domain"/>
    <property type="match status" value="1"/>
</dbReference>